<dbReference type="InterPro" id="IPR050262">
    <property type="entry name" value="Ribose-5P_isomerase"/>
</dbReference>
<dbReference type="NCBIfam" id="TIGR00021">
    <property type="entry name" value="rpiA"/>
    <property type="match status" value="1"/>
</dbReference>
<evidence type="ECO:0000313" key="4">
    <source>
        <dbReference type="Proteomes" id="UP001275436"/>
    </source>
</evidence>
<dbReference type="Gene3D" id="3.40.50.1360">
    <property type="match status" value="1"/>
</dbReference>
<reference evidence="3 4" key="1">
    <citation type="submission" date="2023-02" db="EMBL/GenBank/DDBJ databases">
        <title>Oceanobacillus kimchii IFOP_LL358 isolated form Alexandrium catenella lab strain.</title>
        <authorList>
            <person name="Gajardo G."/>
            <person name="Ueki S."/>
            <person name="Maruyama F."/>
        </authorList>
    </citation>
    <scope>NUCLEOTIDE SEQUENCE [LARGE SCALE GENOMIC DNA]</scope>
    <source>
        <strain evidence="3 4">IFOP_LL358</strain>
    </source>
</reference>
<protein>
    <recommendedName>
        <fullName evidence="2">Ribose-5-phosphate isomerase A</fullName>
        <ecNumber evidence="2">5.3.1.6</ecNumber>
    </recommendedName>
    <alternativeName>
        <fullName evidence="2">Phosphoriboisomerase A</fullName>
        <shortName evidence="2">PRI</shortName>
    </alternativeName>
</protein>
<proteinExistence type="inferred from homology"/>
<feature type="binding site" evidence="2">
    <location>
        <begin position="83"/>
        <end position="86"/>
    </location>
    <ligand>
        <name>substrate</name>
    </ligand>
</feature>
<dbReference type="Pfam" id="PF06026">
    <property type="entry name" value="Rib_5-P_isom_A"/>
    <property type="match status" value="1"/>
</dbReference>
<feature type="binding site" evidence="2">
    <location>
        <begin position="96"/>
        <end position="99"/>
    </location>
    <ligand>
        <name>substrate</name>
    </ligand>
</feature>
<dbReference type="PANTHER" id="PTHR43748:SF3">
    <property type="entry name" value="RIBOSE-5-PHOSPHATE ISOMERASE 3, CHLOROPLASTIC-RELATED"/>
    <property type="match status" value="1"/>
</dbReference>
<sequence>MEYNDKLIAAREAVRYIKEGMVIGIGSGSTVNEFLYCLADRIKEEGLQIVGISASKKSERLARKLKIPLTTFASYQNVDISIDGTDEIDEQLHLVKGGGGSLVREKMIDLVADTFIVIASGEKKVRKLGTFPVPVEVVPFGWQATEQRLQQLGCHTKLRLLNGEIFVSDNQNYIIDCEFKKIDDAVTLHASLKQIVGVIETGIFTHMVDKAIIADNGQIYVMKNIR</sequence>
<dbReference type="PANTHER" id="PTHR43748">
    <property type="entry name" value="RIBOSE-5-PHOSPHATE ISOMERASE 3, CHLOROPLASTIC-RELATED"/>
    <property type="match status" value="1"/>
</dbReference>
<dbReference type="NCBIfam" id="NF001924">
    <property type="entry name" value="PRK00702.1"/>
    <property type="match status" value="1"/>
</dbReference>
<dbReference type="Gene3D" id="3.30.70.260">
    <property type="match status" value="1"/>
</dbReference>
<comment type="similarity">
    <text evidence="2">Belongs to the ribose 5-phosphate isomerase family.</text>
</comment>
<dbReference type="InterPro" id="IPR020672">
    <property type="entry name" value="Ribose5P_isomerase_typA_subgr"/>
</dbReference>
<dbReference type="GO" id="GO:0016853">
    <property type="term" value="F:isomerase activity"/>
    <property type="evidence" value="ECO:0007669"/>
    <property type="project" value="UniProtKB-KW"/>
</dbReference>
<comment type="subunit">
    <text evidence="2">Homodimer.</text>
</comment>
<dbReference type="InterPro" id="IPR037171">
    <property type="entry name" value="NagB/RpiA_transferase-like"/>
</dbReference>
<feature type="binding site" evidence="2">
    <location>
        <begin position="27"/>
        <end position="30"/>
    </location>
    <ligand>
        <name>substrate</name>
    </ligand>
</feature>
<comment type="caution">
    <text evidence="3">The sequence shown here is derived from an EMBL/GenBank/DDBJ whole genome shotgun (WGS) entry which is preliminary data.</text>
</comment>
<evidence type="ECO:0000256" key="2">
    <source>
        <dbReference type="HAMAP-Rule" id="MF_00170"/>
    </source>
</evidence>
<dbReference type="CDD" id="cd01398">
    <property type="entry name" value="RPI_A"/>
    <property type="match status" value="1"/>
</dbReference>
<comment type="function">
    <text evidence="2">Catalyzes the reversible conversion of ribose-5-phosphate to ribulose 5-phosphate.</text>
</comment>
<dbReference type="SUPFAM" id="SSF100950">
    <property type="entry name" value="NagB/RpiA/CoA transferase-like"/>
    <property type="match status" value="1"/>
</dbReference>
<name>A0ABQ5TKI2_9BACI</name>
<comment type="pathway">
    <text evidence="2">Carbohydrate degradation; pentose phosphate pathway; D-ribose 5-phosphate from D-ribulose 5-phosphate (non-oxidative stage): step 1/1.</text>
</comment>
<evidence type="ECO:0000256" key="1">
    <source>
        <dbReference type="ARBA" id="ARBA00023235"/>
    </source>
</evidence>
<comment type="catalytic activity">
    <reaction evidence="2">
        <text>aldehydo-D-ribose 5-phosphate = D-ribulose 5-phosphate</text>
        <dbReference type="Rhea" id="RHEA:14657"/>
        <dbReference type="ChEBI" id="CHEBI:58121"/>
        <dbReference type="ChEBI" id="CHEBI:58273"/>
        <dbReference type="EC" id="5.3.1.6"/>
    </reaction>
</comment>
<feature type="binding site" evidence="2">
    <location>
        <position position="123"/>
    </location>
    <ligand>
        <name>substrate</name>
    </ligand>
</feature>
<keyword evidence="1 2" id="KW-0413">Isomerase</keyword>
<gene>
    <name evidence="3" type="primary">rpiA_2</name>
    <name evidence="2" type="synonym">rpiA</name>
    <name evidence="3" type="ORF">MACH08_31370</name>
</gene>
<keyword evidence="4" id="KW-1185">Reference proteome</keyword>
<dbReference type="SUPFAM" id="SSF75445">
    <property type="entry name" value="D-ribose-5-phosphate isomerase (RpiA), lid domain"/>
    <property type="match status" value="1"/>
</dbReference>
<dbReference type="EMBL" id="BSKO01000001">
    <property type="protein sequence ID" value="GLO67353.1"/>
    <property type="molecule type" value="Genomic_DNA"/>
</dbReference>
<organism evidence="3 4">
    <name type="scientific">Oceanobacillus kimchii</name>
    <dbReference type="NCBI Taxonomy" id="746691"/>
    <lineage>
        <taxon>Bacteria</taxon>
        <taxon>Bacillati</taxon>
        <taxon>Bacillota</taxon>
        <taxon>Bacilli</taxon>
        <taxon>Bacillales</taxon>
        <taxon>Bacillaceae</taxon>
        <taxon>Oceanobacillus</taxon>
    </lineage>
</organism>
<dbReference type="HAMAP" id="MF_00170">
    <property type="entry name" value="Rib_5P_isom_A"/>
    <property type="match status" value="1"/>
</dbReference>
<dbReference type="EC" id="5.3.1.6" evidence="2"/>
<dbReference type="Proteomes" id="UP001275436">
    <property type="component" value="Unassembled WGS sequence"/>
</dbReference>
<dbReference type="RefSeq" id="WP_317958279.1">
    <property type="nucleotide sequence ID" value="NZ_BSKO01000001.1"/>
</dbReference>
<feature type="active site" description="Proton acceptor" evidence="2">
    <location>
        <position position="105"/>
    </location>
</feature>
<dbReference type="InterPro" id="IPR004788">
    <property type="entry name" value="Ribose5P_isomerase_type_A"/>
</dbReference>
<accession>A0ABQ5TKI2</accession>
<evidence type="ECO:0000313" key="3">
    <source>
        <dbReference type="EMBL" id="GLO67353.1"/>
    </source>
</evidence>